<reference evidence="1 2" key="1">
    <citation type="submission" date="2012-05" db="EMBL/GenBank/DDBJ databases">
        <authorList>
            <person name="Hilton J."/>
        </authorList>
    </citation>
    <scope>NUCLEOTIDE SEQUENCE [LARGE SCALE GENOMIC DNA]</scope>
    <source>
        <strain evidence="1 2">HH01</strain>
    </source>
</reference>
<dbReference type="STRING" id="1165094.RINTHH_14850"/>
<gene>
    <name evidence="1" type="ORF">RINTHH_14850</name>
</gene>
<dbReference type="EMBL" id="CAIY01000052">
    <property type="protein sequence ID" value="CCH67640.1"/>
    <property type="molecule type" value="Genomic_DNA"/>
</dbReference>
<comment type="caution">
    <text evidence="1">The sequence shown here is derived from an EMBL/GenBank/DDBJ whole genome shotgun (WGS) entry which is preliminary data.</text>
</comment>
<sequence length="47" mass="5183">MRLVESLVAVNSNSIQQKPSIKRFADISLIIFDIIARIKALCCPPLG</sequence>
<name>M1X2Y6_9NOST</name>
<dbReference type="Proteomes" id="UP000053051">
    <property type="component" value="Unassembled WGS sequence"/>
</dbReference>
<protein>
    <submittedName>
        <fullName evidence="1">Uncharacterized protein</fullName>
    </submittedName>
</protein>
<dbReference type="AlphaFoldDB" id="M1X2Y6"/>
<organism evidence="1 2">
    <name type="scientific">Richelia intracellularis HH01</name>
    <dbReference type="NCBI Taxonomy" id="1165094"/>
    <lineage>
        <taxon>Bacteria</taxon>
        <taxon>Bacillati</taxon>
        <taxon>Cyanobacteriota</taxon>
        <taxon>Cyanophyceae</taxon>
        <taxon>Nostocales</taxon>
        <taxon>Nostocaceae</taxon>
        <taxon>Richelia</taxon>
    </lineage>
</organism>
<accession>M1X2Y6</accession>
<keyword evidence="2" id="KW-1185">Reference proteome</keyword>
<evidence type="ECO:0000313" key="1">
    <source>
        <dbReference type="EMBL" id="CCH67640.1"/>
    </source>
</evidence>
<proteinExistence type="predicted"/>
<reference evidence="2" key="2">
    <citation type="submission" date="2016-01" db="EMBL/GenBank/DDBJ databases">
        <title>Diatom-associated endosymboitic cyanobacterium lacks core nitrogen metabolism enzymes.</title>
        <authorList>
            <person name="Hilton J.A."/>
            <person name="Foster R.A."/>
            <person name="Tripp H.J."/>
            <person name="Carter B.J."/>
            <person name="Zehr J.P."/>
            <person name="Villareal T.A."/>
        </authorList>
    </citation>
    <scope>NUCLEOTIDE SEQUENCE [LARGE SCALE GENOMIC DNA]</scope>
    <source>
        <strain evidence="2">HH01</strain>
    </source>
</reference>
<evidence type="ECO:0000313" key="2">
    <source>
        <dbReference type="Proteomes" id="UP000053051"/>
    </source>
</evidence>